<keyword evidence="8" id="KW-0626">Porin</keyword>
<evidence type="ECO:0000256" key="11">
    <source>
        <dbReference type="SAM" id="SignalP"/>
    </source>
</evidence>
<evidence type="ECO:0000256" key="9">
    <source>
        <dbReference type="ARBA" id="ARBA00023136"/>
    </source>
</evidence>
<sequence>MKKSLIALSVLAAVAGTAQAQSSVTIYGVVDMALQHQNTGDPAGSTLALDSGIQSGSRLGFKGSEDLGGGLKANFQLEMGVNADTGSSAQGGRAFGRQAWVGLSGDFGSVSFGRQYTPMFVAIDTIDPFGTGMTTGTAGSGTSSLGAGTYFLWDNWNSIRVNNSVSYSTNSISGFTGTAMYGFGEVAGNNTAGRYYTLAGAYSAGPLNANLVYNNSQNAAGNNATKAIFLGATYNFGMATGHLAFGKVSDDGKGAAGVDRRTWLLGATVPVSTAGAVVASYIRSSNQNSALKAADGNHIAVGYTHSLSKRTNVYTSLSRASNDANAALGSADSAANFHPVPNGATVRLVNVGIRHKF</sequence>
<dbReference type="InterPro" id="IPR050298">
    <property type="entry name" value="Gram-neg_bact_OMP"/>
</dbReference>
<dbReference type="PRINTS" id="PR00182">
    <property type="entry name" value="ECOLNEIPORIN"/>
</dbReference>
<dbReference type="PANTHER" id="PTHR34501">
    <property type="entry name" value="PROTEIN YDDL-RELATED"/>
    <property type="match status" value="1"/>
</dbReference>
<evidence type="ECO:0000256" key="10">
    <source>
        <dbReference type="ARBA" id="ARBA00023237"/>
    </source>
</evidence>
<dbReference type="InterPro" id="IPR033900">
    <property type="entry name" value="Gram_neg_porin_domain"/>
</dbReference>
<keyword evidence="7" id="KW-0406">Ion transport</keyword>
<evidence type="ECO:0000256" key="8">
    <source>
        <dbReference type="ARBA" id="ARBA00023114"/>
    </source>
</evidence>
<evidence type="ECO:0000313" key="13">
    <source>
        <dbReference type="EMBL" id="MBC3910730.1"/>
    </source>
</evidence>
<accession>A0ABR6ZG75</accession>
<evidence type="ECO:0000256" key="4">
    <source>
        <dbReference type="ARBA" id="ARBA00022452"/>
    </source>
</evidence>
<dbReference type="SUPFAM" id="SSF56935">
    <property type="entry name" value="Porins"/>
    <property type="match status" value="1"/>
</dbReference>
<evidence type="ECO:0000256" key="6">
    <source>
        <dbReference type="ARBA" id="ARBA00022729"/>
    </source>
</evidence>
<comment type="subcellular location">
    <subcellularLocation>
        <location evidence="1">Cell outer membrane</location>
        <topology evidence="1">Multi-pass membrane protein</topology>
    </subcellularLocation>
</comment>
<proteinExistence type="predicted"/>
<keyword evidence="5" id="KW-0812">Transmembrane</keyword>
<evidence type="ECO:0000256" key="3">
    <source>
        <dbReference type="ARBA" id="ARBA00022448"/>
    </source>
</evidence>
<feature type="chain" id="PRO_5046225531" evidence="11">
    <location>
        <begin position="21"/>
        <end position="357"/>
    </location>
</feature>
<evidence type="ECO:0000259" key="12">
    <source>
        <dbReference type="Pfam" id="PF13609"/>
    </source>
</evidence>
<dbReference type="Gene3D" id="2.40.160.10">
    <property type="entry name" value="Porin"/>
    <property type="match status" value="1"/>
</dbReference>
<dbReference type="RefSeq" id="WP_186956305.1">
    <property type="nucleotide sequence ID" value="NZ_JACOFX010000019.1"/>
</dbReference>
<keyword evidence="10" id="KW-0998">Cell outer membrane</keyword>
<dbReference type="InterPro" id="IPR023614">
    <property type="entry name" value="Porin_dom_sf"/>
</dbReference>
<dbReference type="InterPro" id="IPR002299">
    <property type="entry name" value="Porin_Neis"/>
</dbReference>
<evidence type="ECO:0000256" key="7">
    <source>
        <dbReference type="ARBA" id="ARBA00023065"/>
    </source>
</evidence>
<dbReference type="CDD" id="cd00342">
    <property type="entry name" value="gram_neg_porins"/>
    <property type="match status" value="1"/>
</dbReference>
<feature type="signal peptide" evidence="11">
    <location>
        <begin position="1"/>
        <end position="20"/>
    </location>
</feature>
<reference evidence="13 14" key="1">
    <citation type="submission" date="2020-08" db="EMBL/GenBank/DDBJ databases">
        <title>Novel species isolated from subtropical streams in China.</title>
        <authorList>
            <person name="Lu H."/>
        </authorList>
    </citation>
    <scope>NUCLEOTIDE SEQUENCE [LARGE SCALE GENOMIC DNA]</scope>
    <source>
        <strain evidence="13 14">NL8W</strain>
    </source>
</reference>
<name>A0ABR6ZG75_9BURK</name>
<keyword evidence="6 11" id="KW-0732">Signal</keyword>
<organism evidence="13 14">
    <name type="scientific">Undibacterium umbellatum</name>
    <dbReference type="NCBI Taxonomy" id="2762300"/>
    <lineage>
        <taxon>Bacteria</taxon>
        <taxon>Pseudomonadati</taxon>
        <taxon>Pseudomonadota</taxon>
        <taxon>Betaproteobacteria</taxon>
        <taxon>Burkholderiales</taxon>
        <taxon>Oxalobacteraceae</taxon>
        <taxon>Undibacterium</taxon>
    </lineage>
</organism>
<keyword evidence="3" id="KW-0813">Transport</keyword>
<evidence type="ECO:0000256" key="2">
    <source>
        <dbReference type="ARBA" id="ARBA00011233"/>
    </source>
</evidence>
<evidence type="ECO:0000313" key="14">
    <source>
        <dbReference type="Proteomes" id="UP000646911"/>
    </source>
</evidence>
<comment type="caution">
    <text evidence="13">The sequence shown here is derived from an EMBL/GenBank/DDBJ whole genome shotgun (WGS) entry which is preliminary data.</text>
</comment>
<dbReference type="Pfam" id="PF13609">
    <property type="entry name" value="Porin_4"/>
    <property type="match status" value="1"/>
</dbReference>
<dbReference type="PANTHER" id="PTHR34501:SF9">
    <property type="entry name" value="MAJOR OUTER MEMBRANE PROTEIN P.IA"/>
    <property type="match status" value="1"/>
</dbReference>
<protein>
    <submittedName>
        <fullName evidence="13">Porin</fullName>
    </submittedName>
</protein>
<keyword evidence="14" id="KW-1185">Reference proteome</keyword>
<dbReference type="EMBL" id="JACOFX010000019">
    <property type="protein sequence ID" value="MBC3910730.1"/>
    <property type="molecule type" value="Genomic_DNA"/>
</dbReference>
<evidence type="ECO:0000256" key="1">
    <source>
        <dbReference type="ARBA" id="ARBA00004571"/>
    </source>
</evidence>
<dbReference type="InterPro" id="IPR001702">
    <property type="entry name" value="Porin_Gram-ve"/>
</dbReference>
<keyword evidence="4" id="KW-1134">Transmembrane beta strand</keyword>
<comment type="subunit">
    <text evidence="2">Homotrimer.</text>
</comment>
<keyword evidence="9" id="KW-0472">Membrane</keyword>
<gene>
    <name evidence="13" type="ORF">H8L47_24480</name>
</gene>
<evidence type="ECO:0000256" key="5">
    <source>
        <dbReference type="ARBA" id="ARBA00022692"/>
    </source>
</evidence>
<dbReference type="Proteomes" id="UP000646911">
    <property type="component" value="Unassembled WGS sequence"/>
</dbReference>
<feature type="domain" description="Porin" evidence="12">
    <location>
        <begin position="7"/>
        <end position="324"/>
    </location>
</feature>
<dbReference type="PRINTS" id="PR00184">
    <property type="entry name" value="NEISSPPORIN"/>
</dbReference>